<dbReference type="OrthoDB" id="1295914at2759"/>
<name>A0A1S4CYW6_TOBAC</name>
<protein>
    <submittedName>
        <fullName evidence="1">Uncharacterized protein</fullName>
    </submittedName>
</protein>
<dbReference type="RefSeq" id="XP_016506194.1">
    <property type="nucleotide sequence ID" value="XM_016650708.1"/>
</dbReference>
<sequence length="117" mass="13491">MGPINFARVRVALGVTKENNEESSKSEMFITTRTKKRKEVHTDTQVAINYQSSGETADDAFRAIEKEQPGQVRCYDRSVTTSSMKKDEEITKLKQQHANEITSLEEKMKEMMREEML</sequence>
<dbReference type="SMR" id="A0A1S4CYW6"/>
<reference evidence="1" key="1">
    <citation type="submission" date="2025-08" db="UniProtKB">
        <authorList>
            <consortium name="RefSeq"/>
        </authorList>
    </citation>
    <scope>IDENTIFICATION</scope>
</reference>
<gene>
    <name evidence="1" type="primary">LOC107823993</name>
</gene>
<organism evidence="1">
    <name type="scientific">Nicotiana tabacum</name>
    <name type="common">Common tobacco</name>
    <dbReference type="NCBI Taxonomy" id="4097"/>
    <lineage>
        <taxon>Eukaryota</taxon>
        <taxon>Viridiplantae</taxon>
        <taxon>Streptophyta</taxon>
        <taxon>Embryophyta</taxon>
        <taxon>Tracheophyta</taxon>
        <taxon>Spermatophyta</taxon>
        <taxon>Magnoliopsida</taxon>
        <taxon>eudicotyledons</taxon>
        <taxon>Gunneridae</taxon>
        <taxon>Pentapetalae</taxon>
        <taxon>asterids</taxon>
        <taxon>lamiids</taxon>
        <taxon>Solanales</taxon>
        <taxon>Solanaceae</taxon>
        <taxon>Nicotianoideae</taxon>
        <taxon>Nicotianeae</taxon>
        <taxon>Nicotiana</taxon>
    </lineage>
</organism>
<dbReference type="PaxDb" id="4097-A0A1S4CYW6"/>
<evidence type="ECO:0000313" key="1">
    <source>
        <dbReference type="RefSeq" id="XP_016506194.1"/>
    </source>
</evidence>
<dbReference type="KEGG" id="nta:107823993"/>
<dbReference type="AlphaFoldDB" id="A0A1S4CYW6"/>
<accession>A0A1S4CYW6</accession>
<proteinExistence type="predicted"/>